<dbReference type="Proteomes" id="UP000002668">
    <property type="component" value="Genome"/>
</dbReference>
<organism evidence="1 2">
    <name type="scientific">Leptosphaeria maculans (strain JN3 / isolate v23.1.3 / race Av1-4-5-6-7-8)</name>
    <name type="common">Blackleg fungus</name>
    <name type="synonym">Phoma lingam</name>
    <dbReference type="NCBI Taxonomy" id="985895"/>
    <lineage>
        <taxon>Eukaryota</taxon>
        <taxon>Fungi</taxon>
        <taxon>Dikarya</taxon>
        <taxon>Ascomycota</taxon>
        <taxon>Pezizomycotina</taxon>
        <taxon>Dothideomycetes</taxon>
        <taxon>Pleosporomycetidae</taxon>
        <taxon>Pleosporales</taxon>
        <taxon>Pleosporineae</taxon>
        <taxon>Leptosphaeriaceae</taxon>
        <taxon>Plenodomus</taxon>
        <taxon>Plenodomus lingam/Leptosphaeria maculans species complex</taxon>
    </lineage>
</organism>
<dbReference type="EMBL" id="FP929064">
    <property type="protein sequence ID" value="CCT61100.1"/>
    <property type="molecule type" value="Genomic_DNA"/>
</dbReference>
<dbReference type="InParanoid" id="M1ZJF1"/>
<proteinExistence type="predicted"/>
<evidence type="ECO:0000313" key="1">
    <source>
        <dbReference type="EMBL" id="CCT61100.1"/>
    </source>
</evidence>
<name>M1ZJF1_LEPMJ</name>
<accession>M1ZJF1</accession>
<gene>
    <name evidence="1" type="ORF">Lema_P125040.1</name>
</gene>
<sequence length="216" mass="24345">MSLCPDSIRQIELYFKVYVPGFIQIDNTLSLFETFFTISVNIPVPSSNNHHQYSTQPFQNFLHFDHRKLTLITHFCLIKTPKQAMTSYQQRNDITSSEPVLPAQGSMDPMDSGVIEGQRHYRLMTESAKRLSPVYAGRNTYTAQQPGDLARAVGKLHGANPDISFKCTLRHLTFNDKPGRIFESGLLEELVIDIDNVGTEDEIKTAMEAFGESSAL</sequence>
<dbReference type="AlphaFoldDB" id="M1ZJF1"/>
<protein>
    <submittedName>
        <fullName evidence="1">Uncharacterized protein</fullName>
    </submittedName>
</protein>
<evidence type="ECO:0000313" key="2">
    <source>
        <dbReference type="Proteomes" id="UP000002668"/>
    </source>
</evidence>
<dbReference type="VEuPathDB" id="FungiDB:Lema_P125040.1"/>
<reference evidence="1 2" key="1">
    <citation type="journal article" date="2011" name="Nat. Commun.">
        <title>Effector diversification within compartments of the Leptosphaeria maculans genome affected by Repeat-Induced Point mutations.</title>
        <authorList>
            <person name="Rouxel T."/>
            <person name="Grandaubert J."/>
            <person name="Hane J.K."/>
            <person name="Hoede C."/>
            <person name="van de Wouw A.P."/>
            <person name="Couloux A."/>
            <person name="Dominguez V."/>
            <person name="Anthouard V."/>
            <person name="Bally P."/>
            <person name="Bourras S."/>
            <person name="Cozijnsen A.J."/>
            <person name="Ciuffetti L.M."/>
            <person name="Degrave A."/>
            <person name="Dilmaghani A."/>
            <person name="Duret L."/>
            <person name="Fudal I."/>
            <person name="Goodwin S.B."/>
            <person name="Gout L."/>
            <person name="Glaser N."/>
            <person name="Linglin J."/>
            <person name="Kema G.H.J."/>
            <person name="Lapalu N."/>
            <person name="Lawrence C.B."/>
            <person name="May K."/>
            <person name="Meyer M."/>
            <person name="Ollivier B."/>
            <person name="Poulain J."/>
            <person name="Schoch C.L."/>
            <person name="Simon A."/>
            <person name="Spatafora J.W."/>
            <person name="Stachowiak A."/>
            <person name="Turgeon B.G."/>
            <person name="Tyler B.M."/>
            <person name="Vincent D."/>
            <person name="Weissenbach J."/>
            <person name="Amselem J."/>
            <person name="Quesneville H."/>
            <person name="Oliver R.P."/>
            <person name="Wincker P."/>
            <person name="Balesdent M.-H."/>
            <person name="Howlett B.J."/>
        </authorList>
    </citation>
    <scope>NUCLEOTIDE SEQUENCE [LARGE SCALE GENOMIC DNA]</scope>
    <source>
        <strain evidence="2">JN3 / isolate v23.1.3 / race Av1-4-5-6-7-8</strain>
    </source>
</reference>
<keyword evidence="2" id="KW-1185">Reference proteome</keyword>